<dbReference type="EMBL" id="LIAE01007224">
    <property type="protein sequence ID" value="PAV80862.1"/>
    <property type="molecule type" value="Genomic_DNA"/>
</dbReference>
<evidence type="ECO:0000313" key="4">
    <source>
        <dbReference type="Proteomes" id="UP000218231"/>
    </source>
</evidence>
<evidence type="ECO:0000259" key="2">
    <source>
        <dbReference type="Pfam" id="PF01823"/>
    </source>
</evidence>
<dbReference type="Proteomes" id="UP000218231">
    <property type="component" value="Unassembled WGS sequence"/>
</dbReference>
<gene>
    <name evidence="3" type="ORF">WR25_07396</name>
</gene>
<dbReference type="OrthoDB" id="5950457at2759"/>
<dbReference type="InterPro" id="IPR020864">
    <property type="entry name" value="MACPF"/>
</dbReference>
<feature type="domain" description="MACPF" evidence="2">
    <location>
        <begin position="148"/>
        <end position="288"/>
    </location>
</feature>
<reference evidence="3 4" key="1">
    <citation type="journal article" date="2017" name="Curr. Biol.">
        <title>Genome architecture and evolution of a unichromosomal asexual nematode.</title>
        <authorList>
            <person name="Fradin H."/>
            <person name="Zegar C."/>
            <person name="Gutwein M."/>
            <person name="Lucas J."/>
            <person name="Kovtun M."/>
            <person name="Corcoran D."/>
            <person name="Baugh L.R."/>
            <person name="Kiontke K."/>
            <person name="Gunsalus K."/>
            <person name="Fitch D.H."/>
            <person name="Piano F."/>
        </authorList>
    </citation>
    <scope>NUCLEOTIDE SEQUENCE [LARGE SCALE GENOMIC DNA]</scope>
    <source>
        <strain evidence="3">PF1309</strain>
    </source>
</reference>
<feature type="chain" id="PRO_5012719758" description="MACPF domain-containing protein" evidence="1">
    <location>
        <begin position="23"/>
        <end position="543"/>
    </location>
</feature>
<comment type="caution">
    <text evidence="3">The sequence shown here is derived from an EMBL/GenBank/DDBJ whole genome shotgun (WGS) entry which is preliminary data.</text>
</comment>
<keyword evidence="1" id="KW-0732">Signal</keyword>
<evidence type="ECO:0000313" key="3">
    <source>
        <dbReference type="EMBL" id="PAV80862.1"/>
    </source>
</evidence>
<feature type="signal peptide" evidence="1">
    <location>
        <begin position="1"/>
        <end position="22"/>
    </location>
</feature>
<sequence>MKEISHIVLVFFFSALIYLGSSEILPNSETQPTLHVIAHCSQLARRTESKWSERTPLKFLSSRIGFGWDGLQNIPTYPVLELNFSQCKTTEDGEYLIPNGVRTTNIKSSRIKEVKTHHDNFRSVLQARQSSIAVGAEIPIFGPVSIGGSLSAEFINIKKTMTRLNTDLNTLNAVYEVYEMVANDEQIKVINPFQHEIQGIADALSRGIPREAEYLAQRTVKQYGTHFVTKSIMGASLEHRDYVESDDGSSFSNEGTSTSAGIEVKFPVIPLGVSGTNSKNNIEETEESIRIRDTEEFRKGNFTFTRNTDKNGVGIYTNLSVKDIIGLRFHVKRLSEVLSTRTFPQYNWTVLEAVKEKLDSAIIAYYQANIIRGCTNPKAVNFNFQANDDDGSCKIVPVPYFGGIYGTTKFEFVNQKGSWFSKSKIWMAEQILESKLKDEGFRDGSFANNPITGQPSCPIGFESVLLYEINSTVYTKDKFLFGLDYELVWDGNATAIRILNADKDVSYRIHYNYKVYWCKKDWDSPPPNDSDIALFGGVYTGLY</sequence>
<protein>
    <recommendedName>
        <fullName evidence="2">MACPF domain-containing protein</fullName>
    </recommendedName>
</protein>
<dbReference type="AlphaFoldDB" id="A0A2A2L3V8"/>
<name>A0A2A2L3V8_9BILA</name>
<dbReference type="Pfam" id="PF01823">
    <property type="entry name" value="MACPF"/>
    <property type="match status" value="1"/>
</dbReference>
<organism evidence="3 4">
    <name type="scientific">Diploscapter pachys</name>
    <dbReference type="NCBI Taxonomy" id="2018661"/>
    <lineage>
        <taxon>Eukaryota</taxon>
        <taxon>Metazoa</taxon>
        <taxon>Ecdysozoa</taxon>
        <taxon>Nematoda</taxon>
        <taxon>Chromadorea</taxon>
        <taxon>Rhabditida</taxon>
        <taxon>Rhabditina</taxon>
        <taxon>Rhabditomorpha</taxon>
        <taxon>Rhabditoidea</taxon>
        <taxon>Rhabditidae</taxon>
        <taxon>Diploscapter</taxon>
    </lineage>
</organism>
<accession>A0A2A2L3V8</accession>
<keyword evidence="4" id="KW-1185">Reference proteome</keyword>
<evidence type="ECO:0000256" key="1">
    <source>
        <dbReference type="SAM" id="SignalP"/>
    </source>
</evidence>
<proteinExistence type="predicted"/>